<dbReference type="SMART" id="SM00918">
    <property type="entry name" value="Lig_chan-Glu_bd"/>
    <property type="match status" value="1"/>
</dbReference>
<evidence type="ECO:0000256" key="4">
    <source>
        <dbReference type="ARBA" id="ARBA00022475"/>
    </source>
</evidence>
<dbReference type="SMART" id="SM00079">
    <property type="entry name" value="PBPe"/>
    <property type="match status" value="1"/>
</dbReference>
<evidence type="ECO:0000259" key="14">
    <source>
        <dbReference type="SMART" id="SM00079"/>
    </source>
</evidence>
<feature type="domain" description="Ionotropic glutamate receptor C-terminal" evidence="14">
    <location>
        <begin position="1"/>
        <end position="331"/>
    </location>
</feature>
<keyword evidence="5 13" id="KW-0812">Transmembrane</keyword>
<feature type="transmembrane region" description="Helical" evidence="13">
    <location>
        <begin position="154"/>
        <end position="173"/>
    </location>
</feature>
<dbReference type="SUPFAM" id="SSF53850">
    <property type="entry name" value="Periplasmic binding protein-like II"/>
    <property type="match status" value="1"/>
</dbReference>
<evidence type="ECO:0000259" key="15">
    <source>
        <dbReference type="SMART" id="SM00918"/>
    </source>
</evidence>
<dbReference type="GeneID" id="106476971"/>
<dbReference type="Pfam" id="PF10613">
    <property type="entry name" value="Lig_chan-Glu_bd"/>
    <property type="match status" value="1"/>
</dbReference>
<evidence type="ECO:0000256" key="2">
    <source>
        <dbReference type="ARBA" id="ARBA00008685"/>
    </source>
</evidence>
<dbReference type="InterPro" id="IPR001320">
    <property type="entry name" value="Iontro_rcpt_C"/>
</dbReference>
<keyword evidence="11" id="KW-1071">Ligand-gated ion channel</keyword>
<keyword evidence="9" id="KW-0675">Receptor</keyword>
<evidence type="ECO:0000256" key="12">
    <source>
        <dbReference type="ARBA" id="ARBA00023303"/>
    </source>
</evidence>
<evidence type="ECO:0000256" key="8">
    <source>
        <dbReference type="ARBA" id="ARBA00023136"/>
    </source>
</evidence>
<evidence type="ECO:0000313" key="16">
    <source>
        <dbReference type="Proteomes" id="UP000694941"/>
    </source>
</evidence>
<keyword evidence="3" id="KW-0813">Transport</keyword>
<feature type="domain" description="Ionotropic glutamate receptor L-glutamate and glycine-binding" evidence="15">
    <location>
        <begin position="1"/>
        <end position="57"/>
    </location>
</feature>
<dbReference type="RefSeq" id="XP_013793038.1">
    <property type="nucleotide sequence ID" value="XM_013937584.1"/>
</dbReference>
<evidence type="ECO:0000256" key="7">
    <source>
        <dbReference type="ARBA" id="ARBA00023065"/>
    </source>
</evidence>
<evidence type="ECO:0000256" key="9">
    <source>
        <dbReference type="ARBA" id="ARBA00023170"/>
    </source>
</evidence>
<gene>
    <name evidence="17" type="primary">LOC106476971</name>
</gene>
<evidence type="ECO:0000313" key="17">
    <source>
        <dbReference type="RefSeq" id="XP_013793038.1"/>
    </source>
</evidence>
<keyword evidence="8 13" id="KW-0472">Membrane</keyword>
<organism evidence="16 17">
    <name type="scientific">Limulus polyphemus</name>
    <name type="common">Atlantic horseshoe crab</name>
    <dbReference type="NCBI Taxonomy" id="6850"/>
    <lineage>
        <taxon>Eukaryota</taxon>
        <taxon>Metazoa</taxon>
        <taxon>Ecdysozoa</taxon>
        <taxon>Arthropoda</taxon>
        <taxon>Chelicerata</taxon>
        <taxon>Merostomata</taxon>
        <taxon>Xiphosura</taxon>
        <taxon>Limulidae</taxon>
        <taxon>Limulus</taxon>
    </lineage>
</organism>
<evidence type="ECO:0000256" key="1">
    <source>
        <dbReference type="ARBA" id="ARBA00004651"/>
    </source>
</evidence>
<dbReference type="Pfam" id="PF00060">
    <property type="entry name" value="Lig_chan"/>
    <property type="match status" value="1"/>
</dbReference>
<name>A0ABM1C2F9_LIMPO</name>
<dbReference type="Gene3D" id="3.40.190.10">
    <property type="entry name" value="Periplasmic binding protein-like II"/>
    <property type="match status" value="2"/>
</dbReference>
<evidence type="ECO:0000256" key="13">
    <source>
        <dbReference type="SAM" id="Phobius"/>
    </source>
</evidence>
<evidence type="ECO:0000256" key="5">
    <source>
        <dbReference type="ARBA" id="ARBA00022692"/>
    </source>
</evidence>
<dbReference type="InterPro" id="IPR001508">
    <property type="entry name" value="Iono_Glu_rcpt_met"/>
</dbReference>
<dbReference type="Proteomes" id="UP000694941">
    <property type="component" value="Unplaced"/>
</dbReference>
<comment type="similarity">
    <text evidence="2">Belongs to the glutamate-gated ion channel (TC 1.A.10.1) family.</text>
</comment>
<keyword evidence="4" id="KW-1003">Cell membrane</keyword>
<keyword evidence="12" id="KW-0407">Ion channel</keyword>
<dbReference type="InterPro" id="IPR015683">
    <property type="entry name" value="Ionotropic_Glu_rcpt"/>
</dbReference>
<accession>A0ABM1C2F9</accession>
<keyword evidence="10" id="KW-0325">Glycoprotein</keyword>
<feature type="transmembrane region" description="Helical" evidence="13">
    <location>
        <begin position="185"/>
        <end position="206"/>
    </location>
</feature>
<keyword evidence="16" id="KW-1185">Reference proteome</keyword>
<dbReference type="PANTHER" id="PTHR18966">
    <property type="entry name" value="IONOTROPIC GLUTAMATE RECEPTOR"/>
    <property type="match status" value="1"/>
</dbReference>
<keyword evidence="7" id="KW-0406">Ion transport</keyword>
<dbReference type="PRINTS" id="PR00177">
    <property type="entry name" value="NMDARECEPTOR"/>
</dbReference>
<feature type="non-terminal residue" evidence="17">
    <location>
        <position position="335"/>
    </location>
</feature>
<dbReference type="InterPro" id="IPR019594">
    <property type="entry name" value="Glu/Gly-bd"/>
</dbReference>
<evidence type="ECO:0000256" key="11">
    <source>
        <dbReference type="ARBA" id="ARBA00023286"/>
    </source>
</evidence>
<keyword evidence="6 13" id="KW-1133">Transmembrane helix</keyword>
<feature type="transmembrane region" description="Helical" evidence="13">
    <location>
        <begin position="111"/>
        <end position="134"/>
    </location>
</feature>
<sequence length="335" mass="37812">MSEDTRNFKCCSGFCIDLLQSFAVDLGFTYDLFRVSDGTWGTVNNGVWNGLIAEVLSGRADVVVTSIKINSERKTAVDFTIPFLDTGITIAVAKRTGIISPKAFLEPFDTVSWLLILLVSIQLAVLFVFVFEWMSPSGYDMKLAPPSGYKFSLLRTYWLMWAILFGASVNIDCPRGFTAKFMSSVWAMFAVVFLALYTANLAAFMITREEFYDLSGIDDKRLKNPRLTDPPFRFGTIPNGNTDAVLKEFKPEIHKYMKKFNRSSVIGGVRAVKKGKLDAFVYDATVLEYLAGQDNECRLLTVGSWYATTGYGFALPKKSKYLSMFNKWMIHYREN</sequence>
<evidence type="ECO:0000256" key="10">
    <source>
        <dbReference type="ARBA" id="ARBA00023180"/>
    </source>
</evidence>
<evidence type="ECO:0000256" key="6">
    <source>
        <dbReference type="ARBA" id="ARBA00022989"/>
    </source>
</evidence>
<protein>
    <submittedName>
        <fullName evidence="17">Glutamate receptor ionotropic, NMDA 2D-like</fullName>
    </submittedName>
</protein>
<comment type="subcellular location">
    <subcellularLocation>
        <location evidence="1">Cell membrane</location>
        <topology evidence="1">Multi-pass membrane protein</topology>
    </subcellularLocation>
</comment>
<reference evidence="17" key="1">
    <citation type="submission" date="2025-08" db="UniProtKB">
        <authorList>
            <consortium name="RefSeq"/>
        </authorList>
    </citation>
    <scope>IDENTIFICATION</scope>
    <source>
        <tissue evidence="17">Muscle</tissue>
    </source>
</reference>
<proteinExistence type="inferred from homology"/>
<evidence type="ECO:0000256" key="3">
    <source>
        <dbReference type="ARBA" id="ARBA00022448"/>
    </source>
</evidence>